<dbReference type="GO" id="GO:0005524">
    <property type="term" value="F:ATP binding"/>
    <property type="evidence" value="ECO:0007669"/>
    <property type="project" value="InterPro"/>
</dbReference>
<dbReference type="SUPFAM" id="SSF53335">
    <property type="entry name" value="S-adenosyl-L-methionine-dependent methyltransferases"/>
    <property type="match status" value="1"/>
</dbReference>
<dbReference type="RefSeq" id="WP_061101582.1">
    <property type="nucleotide sequence ID" value="NZ_KQ961785.1"/>
</dbReference>
<dbReference type="REBASE" id="170112">
    <property type="entry name" value="Pan8628AORF164P"/>
</dbReference>
<dbReference type="Pfam" id="PF04851">
    <property type="entry name" value="ResIII"/>
    <property type="match status" value="1"/>
</dbReference>
<dbReference type="InterPro" id="IPR006935">
    <property type="entry name" value="Helicase/UvrB_N"/>
</dbReference>
<dbReference type="Gene3D" id="3.40.50.300">
    <property type="entry name" value="P-loop containing nucleotide triphosphate hydrolases"/>
    <property type="match status" value="2"/>
</dbReference>
<dbReference type="InterPro" id="IPR029063">
    <property type="entry name" value="SAM-dependent_MTases_sf"/>
</dbReference>
<dbReference type="InterPro" id="IPR018306">
    <property type="entry name" value="Phage_T5_Orf172_DNA-bd"/>
</dbReference>
<dbReference type="InterPro" id="IPR027417">
    <property type="entry name" value="P-loop_NTPase"/>
</dbReference>
<dbReference type="SMART" id="SM00487">
    <property type="entry name" value="DEXDc"/>
    <property type="match status" value="1"/>
</dbReference>
<evidence type="ECO:0000313" key="3">
    <source>
        <dbReference type="Proteomes" id="UP000070326"/>
    </source>
</evidence>
<dbReference type="STRING" id="1261.HMPREF3195_00166"/>
<dbReference type="EMBL" id="LSQZ01000005">
    <property type="protein sequence ID" value="KXI14536.1"/>
    <property type="molecule type" value="Genomic_DNA"/>
</dbReference>
<dbReference type="AlphaFoldDB" id="A0A135YYP4"/>
<protein>
    <submittedName>
        <fullName evidence="2">Type III restriction enzyme, res subunit</fullName>
    </submittedName>
</protein>
<dbReference type="Proteomes" id="UP000070326">
    <property type="component" value="Unassembled WGS sequence"/>
</dbReference>
<dbReference type="SUPFAM" id="SSF52540">
    <property type="entry name" value="P-loop containing nucleoside triphosphate hydrolases"/>
    <property type="match status" value="2"/>
</dbReference>
<dbReference type="GO" id="GO:0003677">
    <property type="term" value="F:DNA binding"/>
    <property type="evidence" value="ECO:0007669"/>
    <property type="project" value="InterPro"/>
</dbReference>
<dbReference type="GO" id="GO:0005829">
    <property type="term" value="C:cytosol"/>
    <property type="evidence" value="ECO:0007669"/>
    <property type="project" value="TreeGrafter"/>
</dbReference>
<proteinExistence type="predicted"/>
<dbReference type="Pfam" id="PF10544">
    <property type="entry name" value="T5orf172"/>
    <property type="match status" value="1"/>
</dbReference>
<dbReference type="PROSITE" id="PS51192">
    <property type="entry name" value="HELICASE_ATP_BIND_1"/>
    <property type="match status" value="1"/>
</dbReference>
<evidence type="ECO:0000259" key="1">
    <source>
        <dbReference type="PROSITE" id="PS51192"/>
    </source>
</evidence>
<sequence length="1116" mass="127249">MAPKITIQTSKKVVPIIYCYTTPEIARHNGWVKIGYSEQDAEKRIGQQTHTADVEYHIEWSKNATFDDGSGELFRDSDFHSYLVKCGVKRQKGTEWFQISPSEAKSKLDEFRENRGIKKTDSVIPYRLRNEQNEAVERAKDYFTIHERGEFLYNAKPRFGKTLTVYDLAKRMGLEKVLIVTNRPAIANSWYEDYCKFLGFESGFLFVSEVDALKTQAHVLSRKQYIDEIIKGNVGERCIEFVSLQDLKGSVYFGGHLNKLEEVAHMEWDMLVIDEAHEGVDTYKTDIAFDRIKRKHTLHLSGTPFKALANDKFPTNAIYNWTYADEQKAKSNWKSVDGDPNPYENLPKLNMYTYQMSEIIRDELSQGVEVNGETEEYAFDLNEFFATNERGFFVHNSSVDRFLDAMTMQTKFPFSTPELRNELKHTLWLLNRVDSAKALAKKLEKHPVFKDYKVVLAAGDGRLDESEEAQKSFDKVKSAIETYEKTITLSVGQLTTGVTIPEWTAVMMLSSIKSPGLYMQAAFRAQNPCLFSNGSEFFRKKDAYVFDFDPARTLIIFEAFANDLSSDTSGGKGDTGTREDHVRELLNFFPVIGEDEEGEMIELDAAKVLSIPRKIKSKEVVRRGFMSDFLFQNVSNVFRAPQAVVDMIKQMDSAKDPGPLAGVTPSTGKELDINDDGEVELPDEMVIGEAAALFGEKIFDNVDVKDTLTDIIDTAADQSKKDADTEAQKQLVQLKKAFKEQVTKPIIDTATHKYGEDMSSRTAKKIENKINAVAESTLEYGFGNYQVERNSIEADRQNEIAAATSEEEVVEINHTFDKKQIEASQSFKERMAETIDTMVKDAGETVVRDVETEKREKTKRTIEDSIKDHLRGFSRTIPSFLMAYGDDNTTLETFDLIIPEQVFIDVTSITLEQFRFLRDGGDYQNEETGATEHFDGHLFDPIVFNDSVKEFLGLKVKLADYFDAANEEDIFDYIPPQKTNQIFTPKPIVKDMVDRLEGENPGCFDDPDKTFVDLYMKSGMYITEIVKRLYQSERMKALYPDGKERLNHIFAEQVYGLAPTEIIYRICLAYIMGFSDEITIEKHNIKLCDTLEHAKNGTLEDKLEELFPELANKEGC</sequence>
<dbReference type="PATRIC" id="fig|1261.5.peg.170"/>
<feature type="domain" description="Helicase ATP-binding" evidence="1">
    <location>
        <begin position="142"/>
        <end position="322"/>
    </location>
</feature>
<reference evidence="2 3" key="1">
    <citation type="submission" date="2016-02" db="EMBL/GenBank/DDBJ databases">
        <authorList>
            <person name="Wen L."/>
            <person name="He K."/>
            <person name="Yang H."/>
        </authorList>
    </citation>
    <scope>NUCLEOTIDE SEQUENCE [LARGE SCALE GENOMIC DNA]</scope>
    <source>
        <strain evidence="2 3">MJR8628A</strain>
    </source>
</reference>
<dbReference type="PANTHER" id="PTHR47396:SF1">
    <property type="entry name" value="ATP-DEPENDENT HELICASE IRC3-RELATED"/>
    <property type="match status" value="1"/>
</dbReference>
<dbReference type="Gene3D" id="3.40.50.150">
    <property type="entry name" value="Vaccinia Virus protein VP39"/>
    <property type="match status" value="1"/>
</dbReference>
<dbReference type="InterPro" id="IPR050742">
    <property type="entry name" value="Helicase_Restrict-Modif_Enz"/>
</dbReference>
<dbReference type="PANTHER" id="PTHR47396">
    <property type="entry name" value="TYPE I RESTRICTION ENZYME ECOKI R PROTEIN"/>
    <property type="match status" value="1"/>
</dbReference>
<comment type="caution">
    <text evidence="2">The sequence shown here is derived from an EMBL/GenBank/DDBJ whole genome shotgun (WGS) entry which is preliminary data.</text>
</comment>
<name>A0A135YYP4_9FIRM</name>
<dbReference type="InterPro" id="IPR014001">
    <property type="entry name" value="Helicase_ATP-bd"/>
</dbReference>
<evidence type="ECO:0000313" key="2">
    <source>
        <dbReference type="EMBL" id="KXI14536.1"/>
    </source>
</evidence>
<dbReference type="SMART" id="SM00974">
    <property type="entry name" value="T5orf172"/>
    <property type="match status" value="1"/>
</dbReference>
<organism evidence="2 3">
    <name type="scientific">Peptostreptococcus anaerobius</name>
    <dbReference type="NCBI Taxonomy" id="1261"/>
    <lineage>
        <taxon>Bacteria</taxon>
        <taxon>Bacillati</taxon>
        <taxon>Bacillota</taxon>
        <taxon>Clostridia</taxon>
        <taxon>Peptostreptococcales</taxon>
        <taxon>Peptostreptococcaceae</taxon>
        <taxon>Peptostreptococcus</taxon>
    </lineage>
</organism>
<dbReference type="GO" id="GO:0016787">
    <property type="term" value="F:hydrolase activity"/>
    <property type="evidence" value="ECO:0007669"/>
    <property type="project" value="InterPro"/>
</dbReference>
<gene>
    <name evidence="2" type="ORF">HMPREF3195_00166</name>
</gene>
<accession>A0A135YYP4</accession>